<evidence type="ECO:0000313" key="1">
    <source>
        <dbReference type="EMBL" id="RIB20179.1"/>
    </source>
</evidence>
<proteinExistence type="predicted"/>
<keyword evidence="2" id="KW-1185">Reference proteome</keyword>
<feature type="non-terminal residue" evidence="1">
    <location>
        <position position="55"/>
    </location>
</feature>
<dbReference type="Proteomes" id="UP000266673">
    <property type="component" value="Unassembled WGS sequence"/>
</dbReference>
<sequence length="55" mass="6788">MKLYQYYQPSYQFVLKKNLQVNCLTLEISLDQLILRFLRQRNLLHLMDLLFAIFH</sequence>
<name>A0A397VGP9_9GLOM</name>
<comment type="caution">
    <text evidence="1">The sequence shown here is derived from an EMBL/GenBank/DDBJ whole genome shotgun (WGS) entry which is preliminary data.</text>
</comment>
<evidence type="ECO:0000313" key="2">
    <source>
        <dbReference type="Proteomes" id="UP000266673"/>
    </source>
</evidence>
<accession>A0A397VGP9</accession>
<organism evidence="1 2">
    <name type="scientific">Gigaspora rosea</name>
    <dbReference type="NCBI Taxonomy" id="44941"/>
    <lineage>
        <taxon>Eukaryota</taxon>
        <taxon>Fungi</taxon>
        <taxon>Fungi incertae sedis</taxon>
        <taxon>Mucoromycota</taxon>
        <taxon>Glomeromycotina</taxon>
        <taxon>Glomeromycetes</taxon>
        <taxon>Diversisporales</taxon>
        <taxon>Gigasporaceae</taxon>
        <taxon>Gigaspora</taxon>
    </lineage>
</organism>
<dbReference type="EMBL" id="QKWP01000432">
    <property type="protein sequence ID" value="RIB20179.1"/>
    <property type="molecule type" value="Genomic_DNA"/>
</dbReference>
<dbReference type="AlphaFoldDB" id="A0A397VGP9"/>
<reference evidence="1 2" key="1">
    <citation type="submission" date="2018-06" db="EMBL/GenBank/DDBJ databases">
        <title>Comparative genomics reveals the genomic features of Rhizophagus irregularis, R. cerebriforme, R. diaphanum and Gigaspora rosea, and their symbiotic lifestyle signature.</title>
        <authorList>
            <person name="Morin E."/>
            <person name="San Clemente H."/>
            <person name="Chen E.C.H."/>
            <person name="De La Providencia I."/>
            <person name="Hainaut M."/>
            <person name="Kuo A."/>
            <person name="Kohler A."/>
            <person name="Murat C."/>
            <person name="Tang N."/>
            <person name="Roy S."/>
            <person name="Loubradou J."/>
            <person name="Henrissat B."/>
            <person name="Grigoriev I.V."/>
            <person name="Corradi N."/>
            <person name="Roux C."/>
            <person name="Martin F.M."/>
        </authorList>
    </citation>
    <scope>NUCLEOTIDE SEQUENCE [LARGE SCALE GENOMIC DNA]</scope>
    <source>
        <strain evidence="1 2">DAOM 194757</strain>
    </source>
</reference>
<gene>
    <name evidence="1" type="ORF">C2G38_2081501</name>
</gene>
<protein>
    <submittedName>
        <fullName evidence="1">Uncharacterized protein</fullName>
    </submittedName>
</protein>